<dbReference type="EMBL" id="QYUM01000004">
    <property type="protein sequence ID" value="RJF85514.1"/>
    <property type="molecule type" value="Genomic_DNA"/>
</dbReference>
<evidence type="ECO:0000256" key="1">
    <source>
        <dbReference type="ARBA" id="ARBA00005254"/>
    </source>
</evidence>
<evidence type="ECO:0000313" key="3">
    <source>
        <dbReference type="EMBL" id="RJF85514.1"/>
    </source>
</evidence>
<dbReference type="Pfam" id="PF00378">
    <property type="entry name" value="ECH_1"/>
    <property type="match status" value="1"/>
</dbReference>
<dbReference type="AlphaFoldDB" id="A0A418W6G9"/>
<comment type="caution">
    <text evidence="3">The sequence shown here is derived from an EMBL/GenBank/DDBJ whole genome shotgun (WGS) entry which is preliminary data.</text>
</comment>
<keyword evidence="4" id="KW-1185">Reference proteome</keyword>
<reference evidence="3 4" key="1">
    <citation type="submission" date="2018-09" db="EMBL/GenBank/DDBJ databases">
        <authorList>
            <person name="Zhu H."/>
        </authorList>
    </citation>
    <scope>NUCLEOTIDE SEQUENCE [LARGE SCALE GENOMIC DNA]</scope>
    <source>
        <strain evidence="3 4">K2R01-6</strain>
    </source>
</reference>
<proteinExistence type="inferred from homology"/>
<evidence type="ECO:0000256" key="2">
    <source>
        <dbReference type="RuleBase" id="RU003707"/>
    </source>
</evidence>
<name>A0A418W6G9_9SPHN</name>
<dbReference type="PANTHER" id="PTHR11941">
    <property type="entry name" value="ENOYL-COA HYDRATASE-RELATED"/>
    <property type="match status" value="1"/>
</dbReference>
<dbReference type="InterPro" id="IPR018376">
    <property type="entry name" value="Enoyl-CoA_hyd/isom_CS"/>
</dbReference>
<dbReference type="CDD" id="cd06558">
    <property type="entry name" value="crotonase-like"/>
    <property type="match status" value="1"/>
</dbReference>
<protein>
    <submittedName>
        <fullName evidence="3">Enoyl-CoA hydratase/isomerase family protein</fullName>
    </submittedName>
</protein>
<keyword evidence="3" id="KW-0413">Isomerase</keyword>
<dbReference type="PANTHER" id="PTHR11941:SF54">
    <property type="entry name" value="ENOYL-COA HYDRATASE, MITOCHONDRIAL"/>
    <property type="match status" value="1"/>
</dbReference>
<dbReference type="InterPro" id="IPR029045">
    <property type="entry name" value="ClpP/crotonase-like_dom_sf"/>
</dbReference>
<dbReference type="PROSITE" id="PS00166">
    <property type="entry name" value="ENOYL_COA_HYDRATASE"/>
    <property type="match status" value="1"/>
</dbReference>
<dbReference type="InterPro" id="IPR001753">
    <property type="entry name" value="Enoyl-CoA_hydra/iso"/>
</dbReference>
<gene>
    <name evidence="3" type="ORF">D3876_16410</name>
</gene>
<evidence type="ECO:0000313" key="4">
    <source>
        <dbReference type="Proteomes" id="UP000286100"/>
    </source>
</evidence>
<dbReference type="Gene3D" id="3.90.226.10">
    <property type="entry name" value="2-enoyl-CoA Hydratase, Chain A, domain 1"/>
    <property type="match status" value="1"/>
</dbReference>
<organism evidence="3 4">
    <name type="scientific">Sphingomonas cavernae</name>
    <dbReference type="NCBI Taxonomy" id="2320861"/>
    <lineage>
        <taxon>Bacteria</taxon>
        <taxon>Pseudomonadati</taxon>
        <taxon>Pseudomonadota</taxon>
        <taxon>Alphaproteobacteria</taxon>
        <taxon>Sphingomonadales</taxon>
        <taxon>Sphingomonadaceae</taxon>
        <taxon>Sphingomonas</taxon>
    </lineage>
</organism>
<dbReference type="GO" id="GO:0016853">
    <property type="term" value="F:isomerase activity"/>
    <property type="evidence" value="ECO:0007669"/>
    <property type="project" value="UniProtKB-KW"/>
</dbReference>
<comment type="similarity">
    <text evidence="1 2">Belongs to the enoyl-CoA hydratase/isomerase family.</text>
</comment>
<accession>A0A418W6G9</accession>
<sequence>MFDLALDEPVARLSLNRPEAHNAIPQAGWAELERVLDKLAVIRPRVLLLHSHDPGQFCAGADLGDLAELAGNAEARRDMRATMRAALDRLASLPFPVIAAIDGACFGAGVALALACDVRVAGHGARFSIPPARLGIGYPHEDVARLVGLIGWGQASRMLFTATPYDSTQALAMGLVEMADGSAWAAANELATTIAGNASGSMAMLKRSIALAAAGTSTSTEMDEAFEASFASDEFAERMAVLHARRSPGGGR</sequence>
<dbReference type="GO" id="GO:0006635">
    <property type="term" value="P:fatty acid beta-oxidation"/>
    <property type="evidence" value="ECO:0007669"/>
    <property type="project" value="TreeGrafter"/>
</dbReference>
<dbReference type="Proteomes" id="UP000286100">
    <property type="component" value="Unassembled WGS sequence"/>
</dbReference>
<dbReference type="OrthoDB" id="9810797at2"/>
<dbReference type="SUPFAM" id="SSF52096">
    <property type="entry name" value="ClpP/crotonase"/>
    <property type="match status" value="1"/>
</dbReference>